<dbReference type="InterPro" id="IPR036097">
    <property type="entry name" value="HisK_dim/P_sf"/>
</dbReference>
<keyword evidence="9 17" id="KW-0418">Kinase</keyword>
<dbReference type="SUPFAM" id="SSF158472">
    <property type="entry name" value="HAMP domain-like"/>
    <property type="match status" value="1"/>
</dbReference>
<evidence type="ECO:0000256" key="11">
    <source>
        <dbReference type="ARBA" id="ARBA00022989"/>
    </source>
</evidence>
<dbReference type="InterPro" id="IPR005467">
    <property type="entry name" value="His_kinase_dom"/>
</dbReference>
<evidence type="ECO:0000256" key="8">
    <source>
        <dbReference type="ARBA" id="ARBA00022741"/>
    </source>
</evidence>
<comment type="caution">
    <text evidence="17">The sequence shown here is derived from an EMBL/GenBank/DDBJ whole genome shotgun (WGS) entry which is preliminary data.</text>
</comment>
<protein>
    <recommendedName>
        <fullName evidence="3">histidine kinase</fullName>
        <ecNumber evidence="3">2.7.13.3</ecNumber>
    </recommendedName>
</protein>
<keyword evidence="7 14" id="KW-0812">Transmembrane</keyword>
<keyword evidence="11 14" id="KW-1133">Transmembrane helix</keyword>
<dbReference type="CDD" id="cd06225">
    <property type="entry name" value="HAMP"/>
    <property type="match status" value="1"/>
</dbReference>
<evidence type="ECO:0000256" key="12">
    <source>
        <dbReference type="ARBA" id="ARBA00023012"/>
    </source>
</evidence>
<evidence type="ECO:0000256" key="13">
    <source>
        <dbReference type="ARBA" id="ARBA00023136"/>
    </source>
</evidence>
<feature type="transmembrane region" description="Helical" evidence="14">
    <location>
        <begin position="185"/>
        <end position="209"/>
    </location>
</feature>
<evidence type="ECO:0000313" key="18">
    <source>
        <dbReference type="Proteomes" id="UP001501510"/>
    </source>
</evidence>
<dbReference type="InterPro" id="IPR004358">
    <property type="entry name" value="Sig_transdc_His_kin-like_C"/>
</dbReference>
<dbReference type="Pfam" id="PF00672">
    <property type="entry name" value="HAMP"/>
    <property type="match status" value="1"/>
</dbReference>
<dbReference type="Pfam" id="PF00512">
    <property type="entry name" value="HisKA"/>
    <property type="match status" value="1"/>
</dbReference>
<keyword evidence="6" id="KW-0808">Transferase</keyword>
<keyword evidence="4" id="KW-1003">Cell membrane</keyword>
<evidence type="ECO:0000256" key="3">
    <source>
        <dbReference type="ARBA" id="ARBA00012438"/>
    </source>
</evidence>
<proteinExistence type="predicted"/>
<dbReference type="GO" id="GO:0016301">
    <property type="term" value="F:kinase activity"/>
    <property type="evidence" value="ECO:0007669"/>
    <property type="project" value="UniProtKB-KW"/>
</dbReference>
<dbReference type="InterPro" id="IPR003660">
    <property type="entry name" value="HAMP_dom"/>
</dbReference>
<keyword evidence="13 14" id="KW-0472">Membrane</keyword>
<evidence type="ECO:0000259" key="15">
    <source>
        <dbReference type="PROSITE" id="PS50109"/>
    </source>
</evidence>
<evidence type="ECO:0000256" key="4">
    <source>
        <dbReference type="ARBA" id="ARBA00022475"/>
    </source>
</evidence>
<accession>A0ABN1JG23</accession>
<dbReference type="CDD" id="cd00082">
    <property type="entry name" value="HisKA"/>
    <property type="match status" value="1"/>
</dbReference>
<evidence type="ECO:0000256" key="10">
    <source>
        <dbReference type="ARBA" id="ARBA00022840"/>
    </source>
</evidence>
<reference evidence="17 18" key="1">
    <citation type="journal article" date="2019" name="Int. J. Syst. Evol. Microbiol.">
        <title>The Global Catalogue of Microorganisms (GCM) 10K type strain sequencing project: providing services to taxonomists for standard genome sequencing and annotation.</title>
        <authorList>
            <consortium name="The Broad Institute Genomics Platform"/>
            <consortium name="The Broad Institute Genome Sequencing Center for Infectious Disease"/>
            <person name="Wu L."/>
            <person name="Ma J."/>
        </authorList>
    </citation>
    <scope>NUCLEOTIDE SEQUENCE [LARGE SCALE GENOMIC DNA]</scope>
    <source>
        <strain evidence="17 18">JCM 1407</strain>
    </source>
</reference>
<dbReference type="RefSeq" id="WP_343760743.1">
    <property type="nucleotide sequence ID" value="NZ_BAAACG010000008.1"/>
</dbReference>
<dbReference type="InterPro" id="IPR036890">
    <property type="entry name" value="HATPase_C_sf"/>
</dbReference>
<dbReference type="Proteomes" id="UP001501510">
    <property type="component" value="Unassembled WGS sequence"/>
</dbReference>
<gene>
    <name evidence="17" type="ORF">GCM10008906_17000</name>
</gene>
<dbReference type="PANTHER" id="PTHR45528:SF1">
    <property type="entry name" value="SENSOR HISTIDINE KINASE CPXA"/>
    <property type="match status" value="1"/>
</dbReference>
<dbReference type="Gene3D" id="1.10.287.130">
    <property type="match status" value="1"/>
</dbReference>
<feature type="domain" description="HAMP" evidence="16">
    <location>
        <begin position="202"/>
        <end position="254"/>
    </location>
</feature>
<dbReference type="SUPFAM" id="SSF55874">
    <property type="entry name" value="ATPase domain of HSP90 chaperone/DNA topoisomerase II/histidine kinase"/>
    <property type="match status" value="1"/>
</dbReference>
<dbReference type="InterPro" id="IPR003594">
    <property type="entry name" value="HATPase_dom"/>
</dbReference>
<dbReference type="SMART" id="SM00304">
    <property type="entry name" value="HAMP"/>
    <property type="match status" value="1"/>
</dbReference>
<evidence type="ECO:0000256" key="6">
    <source>
        <dbReference type="ARBA" id="ARBA00022679"/>
    </source>
</evidence>
<keyword evidence="10" id="KW-0067">ATP-binding</keyword>
<dbReference type="PRINTS" id="PR00344">
    <property type="entry name" value="BCTRLSENSOR"/>
</dbReference>
<keyword evidence="8" id="KW-0547">Nucleotide-binding</keyword>
<dbReference type="PROSITE" id="PS50885">
    <property type="entry name" value="HAMP"/>
    <property type="match status" value="1"/>
</dbReference>
<feature type="domain" description="Histidine kinase" evidence="15">
    <location>
        <begin position="276"/>
        <end position="491"/>
    </location>
</feature>
<evidence type="ECO:0000256" key="7">
    <source>
        <dbReference type="ARBA" id="ARBA00022692"/>
    </source>
</evidence>
<evidence type="ECO:0000313" key="17">
    <source>
        <dbReference type="EMBL" id="GAA0738922.1"/>
    </source>
</evidence>
<evidence type="ECO:0000256" key="14">
    <source>
        <dbReference type="SAM" id="Phobius"/>
    </source>
</evidence>
<dbReference type="SUPFAM" id="SSF47384">
    <property type="entry name" value="Homodimeric domain of signal transducing histidine kinase"/>
    <property type="match status" value="1"/>
</dbReference>
<evidence type="ECO:0000256" key="2">
    <source>
        <dbReference type="ARBA" id="ARBA00004651"/>
    </source>
</evidence>
<dbReference type="SMART" id="SM00387">
    <property type="entry name" value="HATPase_c"/>
    <property type="match status" value="1"/>
</dbReference>
<organism evidence="17 18">
    <name type="scientific">Clostridium oceanicum</name>
    <dbReference type="NCBI Taxonomy" id="1543"/>
    <lineage>
        <taxon>Bacteria</taxon>
        <taxon>Bacillati</taxon>
        <taxon>Bacillota</taxon>
        <taxon>Clostridia</taxon>
        <taxon>Eubacteriales</taxon>
        <taxon>Clostridiaceae</taxon>
        <taxon>Clostridium</taxon>
    </lineage>
</organism>
<dbReference type="PANTHER" id="PTHR45528">
    <property type="entry name" value="SENSOR HISTIDINE KINASE CPXA"/>
    <property type="match status" value="1"/>
</dbReference>
<evidence type="ECO:0000256" key="9">
    <source>
        <dbReference type="ARBA" id="ARBA00022777"/>
    </source>
</evidence>
<dbReference type="SMART" id="SM00388">
    <property type="entry name" value="HisKA"/>
    <property type="match status" value="1"/>
</dbReference>
<dbReference type="InterPro" id="IPR003661">
    <property type="entry name" value="HisK_dim/P_dom"/>
</dbReference>
<dbReference type="PROSITE" id="PS50109">
    <property type="entry name" value="HIS_KIN"/>
    <property type="match status" value="1"/>
</dbReference>
<evidence type="ECO:0000259" key="16">
    <source>
        <dbReference type="PROSITE" id="PS50885"/>
    </source>
</evidence>
<keyword evidence="5" id="KW-0597">Phosphoprotein</keyword>
<keyword evidence="18" id="KW-1185">Reference proteome</keyword>
<keyword evidence="12" id="KW-0902">Two-component regulatory system</keyword>
<evidence type="ECO:0000256" key="1">
    <source>
        <dbReference type="ARBA" id="ARBA00000085"/>
    </source>
</evidence>
<comment type="subcellular location">
    <subcellularLocation>
        <location evidence="2">Cell membrane</location>
        <topology evidence="2">Multi-pass membrane protein</topology>
    </subcellularLocation>
</comment>
<dbReference type="Pfam" id="PF02518">
    <property type="entry name" value="HATPase_c"/>
    <property type="match status" value="1"/>
</dbReference>
<dbReference type="Gene3D" id="3.30.565.10">
    <property type="entry name" value="Histidine kinase-like ATPase, C-terminal domain"/>
    <property type="match status" value="1"/>
</dbReference>
<sequence>MRISIRYKFIIVLLSIFCIGFTLISFVTGDIIFKNNKKIIKNELLKEQRDSTFFIKQYLELNFIEDTADSFEKNSEQISLALSSKLDEKVVSYSKDGIFLFDTIYKDGNIYNSNGEKVQDNKEDLKSAKNGDASYSILKMKDKFIISFSNPIYINKKMIGIIRYTRDYTSISQSGNELLKLIKGAILAIFIIIFLFILILSNIIVIPVIKLSKASKEISKGNYDFPVEIKSRDEIGELTENFIDMKECIKEQIDTIEKDKNKLEILQKHRKIFFDNATHEMKTPLTIISGYAQIIGEKGFDDKEFFYNAIEKIKYEADKMYNMTLNLLDMSKLESNIEVEYKNINISQIVNRVCEDMTIKSNKYNISIDKKIEENIYILGSKEQIRRMIINIIDNSIKYSKVNTKIEVEMKLNNNECYITVEDEGVGIAKDKLDKIFKPFYRVNNNLREKESSGLGLSIVDNIVKSHRGKIKIESEENLGTKISVIIPVNFL</sequence>
<evidence type="ECO:0000256" key="5">
    <source>
        <dbReference type="ARBA" id="ARBA00022553"/>
    </source>
</evidence>
<dbReference type="EMBL" id="BAAACG010000008">
    <property type="protein sequence ID" value="GAA0738922.1"/>
    <property type="molecule type" value="Genomic_DNA"/>
</dbReference>
<dbReference type="EC" id="2.7.13.3" evidence="3"/>
<name>A0ABN1JG23_9CLOT</name>
<dbReference type="InterPro" id="IPR050398">
    <property type="entry name" value="HssS/ArlS-like"/>
</dbReference>
<comment type="catalytic activity">
    <reaction evidence="1">
        <text>ATP + protein L-histidine = ADP + protein N-phospho-L-histidine.</text>
        <dbReference type="EC" id="2.7.13.3"/>
    </reaction>
</comment>
<dbReference type="Gene3D" id="6.10.340.10">
    <property type="match status" value="1"/>
</dbReference>